<reference evidence="1" key="1">
    <citation type="submission" date="2018-10" db="EMBL/GenBank/DDBJ databases">
        <title>Iterative Subtractive Binning of Freshwater Chronoseries Metagenomes Recovers Nearly Complete Genomes from over Four Hundred Novel Species.</title>
        <authorList>
            <person name="Rodriguez-R L.M."/>
            <person name="Tsementzi D."/>
            <person name="Luo C."/>
            <person name="Konstantinidis K.T."/>
        </authorList>
    </citation>
    <scope>NUCLEOTIDE SEQUENCE</scope>
    <source>
        <strain evidence="1">WB7_6_001</strain>
    </source>
</reference>
<evidence type="ECO:0000313" key="2">
    <source>
        <dbReference type="Proteomes" id="UP000713222"/>
    </source>
</evidence>
<accession>A0A964XS55</accession>
<gene>
    <name evidence="1" type="ORF">EBV32_05230</name>
</gene>
<dbReference type="Proteomes" id="UP000713222">
    <property type="component" value="Unassembled WGS sequence"/>
</dbReference>
<dbReference type="EMBL" id="RGET01000135">
    <property type="protein sequence ID" value="NBN88471.1"/>
    <property type="molecule type" value="Genomic_DNA"/>
</dbReference>
<evidence type="ECO:0000313" key="1">
    <source>
        <dbReference type="EMBL" id="NBN88471.1"/>
    </source>
</evidence>
<sequence length="128" mass="14548">MEKERQLEALKIFRDHVIQEARNNLSAKNSTGSLQQSLEGEVAVNPNSITLYFEMLEYGFYQDRGVRGVKSGRSLSDFQFGTGTGAEGGLTKGIKEWVKRKGLKFRDKKGKFISYDMTATFIIRSIWN</sequence>
<organism evidence="1 2">
    <name type="scientific">Candidatus Fonsibacter lacus</name>
    <dbReference type="NCBI Taxonomy" id="2576439"/>
    <lineage>
        <taxon>Bacteria</taxon>
        <taxon>Pseudomonadati</taxon>
        <taxon>Pseudomonadota</taxon>
        <taxon>Alphaproteobacteria</taxon>
        <taxon>Candidatus Pelagibacterales</taxon>
        <taxon>Candidatus Pelagibacterales incertae sedis</taxon>
        <taxon>Candidatus Fonsibacter</taxon>
    </lineage>
</organism>
<feature type="non-terminal residue" evidence="1">
    <location>
        <position position="128"/>
    </location>
</feature>
<dbReference type="AlphaFoldDB" id="A0A964XS55"/>
<name>A0A964XS55_9PROT</name>
<proteinExistence type="predicted"/>
<comment type="caution">
    <text evidence="1">The sequence shown here is derived from an EMBL/GenBank/DDBJ whole genome shotgun (WGS) entry which is preliminary data.</text>
</comment>
<protein>
    <submittedName>
        <fullName evidence="1">Uncharacterized protein</fullName>
    </submittedName>
</protein>